<name>A0A557S509_9GAMM</name>
<dbReference type="NCBIfam" id="TIGR04101">
    <property type="entry name" value="CCGSCS"/>
    <property type="match status" value="1"/>
</dbReference>
<protein>
    <submittedName>
        <fullName evidence="2">CCGSCS motif protein</fullName>
    </submittedName>
</protein>
<dbReference type="EMBL" id="VMNH01000016">
    <property type="protein sequence ID" value="TVO72491.1"/>
    <property type="molecule type" value="Genomic_DNA"/>
</dbReference>
<evidence type="ECO:0000313" key="3">
    <source>
        <dbReference type="Proteomes" id="UP000316649"/>
    </source>
</evidence>
<dbReference type="RefSeq" id="WP_144359495.1">
    <property type="nucleotide sequence ID" value="NZ_VMNH01000016.1"/>
</dbReference>
<dbReference type="Proteomes" id="UP000316649">
    <property type="component" value="Unassembled WGS sequence"/>
</dbReference>
<keyword evidence="3" id="KW-1185">Reference proteome</keyword>
<feature type="region of interest" description="Disordered" evidence="1">
    <location>
        <begin position="1"/>
        <end position="53"/>
    </location>
</feature>
<organism evidence="2 3">
    <name type="scientific">Sedimenticola selenatireducens</name>
    <dbReference type="NCBI Taxonomy" id="191960"/>
    <lineage>
        <taxon>Bacteria</taxon>
        <taxon>Pseudomonadati</taxon>
        <taxon>Pseudomonadota</taxon>
        <taxon>Gammaproteobacteria</taxon>
        <taxon>Chromatiales</taxon>
        <taxon>Sedimenticolaceae</taxon>
        <taxon>Sedimenticola</taxon>
    </lineage>
</organism>
<evidence type="ECO:0000313" key="2">
    <source>
        <dbReference type="EMBL" id="TVO72491.1"/>
    </source>
</evidence>
<evidence type="ECO:0000256" key="1">
    <source>
        <dbReference type="SAM" id="MobiDB-lite"/>
    </source>
</evidence>
<comment type="caution">
    <text evidence="2">The sequence shown here is derived from an EMBL/GenBank/DDBJ whole genome shotgun (WGS) entry which is preliminary data.</text>
</comment>
<gene>
    <name evidence="2" type="ORF">FHP88_12925</name>
</gene>
<proteinExistence type="predicted"/>
<dbReference type="InterPro" id="IPR026481">
    <property type="entry name" value="CCGSCS"/>
</dbReference>
<dbReference type="AlphaFoldDB" id="A0A557S509"/>
<sequence length="53" mass="5623">MSEETKNASAEAVSSEETQEQATSINVEIKTQAETAEEKKEADRPGVCCGSCS</sequence>
<reference evidence="2 3" key="1">
    <citation type="submission" date="2019-07" db="EMBL/GenBank/DDBJ databases">
        <title>The pathways for chlorine oxyanion respiration interact through the shared metabolite chlorate.</title>
        <authorList>
            <person name="Barnum T.P."/>
            <person name="Cheng Y."/>
            <person name="Hill K.A."/>
            <person name="Lucas L.N."/>
            <person name="Carlson H.K."/>
            <person name="Coates J.D."/>
        </authorList>
    </citation>
    <scope>NUCLEOTIDE SEQUENCE [LARGE SCALE GENOMIC DNA]</scope>
    <source>
        <strain evidence="2 3">BK-1</strain>
    </source>
</reference>
<accession>A0A557S509</accession>